<keyword evidence="1" id="KW-0472">Membrane</keyword>
<organism evidence="2 3">
    <name type="scientific">Ancylostoma ceylanicum</name>
    <dbReference type="NCBI Taxonomy" id="53326"/>
    <lineage>
        <taxon>Eukaryota</taxon>
        <taxon>Metazoa</taxon>
        <taxon>Ecdysozoa</taxon>
        <taxon>Nematoda</taxon>
        <taxon>Chromadorea</taxon>
        <taxon>Rhabditida</taxon>
        <taxon>Rhabditina</taxon>
        <taxon>Rhabditomorpha</taxon>
        <taxon>Strongyloidea</taxon>
        <taxon>Ancylostomatidae</taxon>
        <taxon>Ancylostomatinae</taxon>
        <taxon>Ancylostoma</taxon>
    </lineage>
</organism>
<protein>
    <submittedName>
        <fullName evidence="2">Uncharacterized protein</fullName>
    </submittedName>
</protein>
<comment type="caution">
    <text evidence="2">The sequence shown here is derived from an EMBL/GenBank/DDBJ whole genome shotgun (WGS) entry which is preliminary data.</text>
</comment>
<proteinExistence type="predicted"/>
<evidence type="ECO:0000313" key="3">
    <source>
        <dbReference type="Proteomes" id="UP000024635"/>
    </source>
</evidence>
<dbReference type="EMBL" id="JARK01000128">
    <property type="protein sequence ID" value="EYC42528.1"/>
    <property type="molecule type" value="Genomic_DNA"/>
</dbReference>
<dbReference type="Proteomes" id="UP000024635">
    <property type="component" value="Unassembled WGS sequence"/>
</dbReference>
<reference evidence="3" key="1">
    <citation type="journal article" date="2015" name="Nat. Genet.">
        <title>The genome and transcriptome of the zoonotic hookworm Ancylostoma ceylanicum identify infection-specific gene families.</title>
        <authorList>
            <person name="Schwarz E.M."/>
            <person name="Hu Y."/>
            <person name="Antoshechkin I."/>
            <person name="Miller M.M."/>
            <person name="Sternberg P.W."/>
            <person name="Aroian R.V."/>
        </authorList>
    </citation>
    <scope>NUCLEOTIDE SEQUENCE</scope>
    <source>
        <strain evidence="3">HY135</strain>
    </source>
</reference>
<sequence>MHSGAYPIPFLSYGSSIVSLILFSSGRTSLTSHVQIDILATVGRPSTVARWPKDQLSVACRCCLFLWYYERYRATS</sequence>
<evidence type="ECO:0000313" key="2">
    <source>
        <dbReference type="EMBL" id="EYC42528.1"/>
    </source>
</evidence>
<name>A0A016WU51_9BILA</name>
<keyword evidence="3" id="KW-1185">Reference proteome</keyword>
<keyword evidence="1" id="KW-0812">Transmembrane</keyword>
<evidence type="ECO:0000256" key="1">
    <source>
        <dbReference type="SAM" id="Phobius"/>
    </source>
</evidence>
<gene>
    <name evidence="2" type="primary">Acey_s0528.g2981</name>
    <name evidence="2" type="ORF">Y032_0528g2981</name>
</gene>
<keyword evidence="1" id="KW-1133">Transmembrane helix</keyword>
<feature type="transmembrane region" description="Helical" evidence="1">
    <location>
        <begin position="6"/>
        <end position="23"/>
    </location>
</feature>
<dbReference type="AlphaFoldDB" id="A0A016WU51"/>
<accession>A0A016WU51</accession>